<feature type="transmembrane region" description="Helical" evidence="1">
    <location>
        <begin position="32"/>
        <end position="52"/>
    </location>
</feature>
<dbReference type="AlphaFoldDB" id="A0A1A8ZL67"/>
<keyword evidence="1" id="KW-0812">Transmembrane</keyword>
<proteinExistence type="predicted"/>
<dbReference type="Proteomes" id="UP000199385">
    <property type="component" value="Chromosome I"/>
</dbReference>
<dbReference type="PATRIC" id="fig|261654.4.peg.2803"/>
<dbReference type="EMBL" id="LT594323">
    <property type="protein sequence ID" value="SBT44639.1"/>
    <property type="molecule type" value="Genomic_DNA"/>
</dbReference>
<dbReference type="STRING" id="261654.GA0070611_2757"/>
<gene>
    <name evidence="2" type="ORF">GA0070611_2757</name>
</gene>
<evidence type="ECO:0000313" key="2">
    <source>
        <dbReference type="EMBL" id="SBT44639.1"/>
    </source>
</evidence>
<dbReference type="RefSeq" id="WP_167604427.1">
    <property type="nucleotide sequence ID" value="NZ_LT594323.1"/>
</dbReference>
<keyword evidence="1" id="KW-1133">Transmembrane helix</keyword>
<evidence type="ECO:0000256" key="1">
    <source>
        <dbReference type="SAM" id="Phobius"/>
    </source>
</evidence>
<sequence length="56" mass="5583">MGATLPTLLLILGGVLVGGTWSLHKQGASRVAVVITGLLAALSTAAGLLWLLGDKS</sequence>
<evidence type="ECO:0000313" key="3">
    <source>
        <dbReference type="Proteomes" id="UP000199385"/>
    </source>
</evidence>
<keyword evidence="1" id="KW-0472">Membrane</keyword>
<accession>A0A1A8ZL67</accession>
<protein>
    <submittedName>
        <fullName evidence="2">Uncharacterized protein</fullName>
    </submittedName>
</protein>
<organism evidence="2 3">
    <name type="scientific">Micromonospora auratinigra</name>
    <dbReference type="NCBI Taxonomy" id="261654"/>
    <lineage>
        <taxon>Bacteria</taxon>
        <taxon>Bacillati</taxon>
        <taxon>Actinomycetota</taxon>
        <taxon>Actinomycetes</taxon>
        <taxon>Micromonosporales</taxon>
        <taxon>Micromonosporaceae</taxon>
        <taxon>Micromonospora</taxon>
    </lineage>
</organism>
<name>A0A1A8ZL67_9ACTN</name>
<reference evidence="3" key="1">
    <citation type="submission" date="2016-06" db="EMBL/GenBank/DDBJ databases">
        <authorList>
            <person name="Varghese N."/>
            <person name="Submissions Spin"/>
        </authorList>
    </citation>
    <scope>NUCLEOTIDE SEQUENCE [LARGE SCALE GENOMIC DNA]</scope>
    <source>
        <strain evidence="3">DSM 44815</strain>
    </source>
</reference>
<keyword evidence="3" id="KW-1185">Reference proteome</keyword>